<feature type="compositionally biased region" description="Polar residues" evidence="1">
    <location>
        <begin position="213"/>
        <end position="224"/>
    </location>
</feature>
<organism evidence="2 3">
    <name type="scientific">Crassostrea virginica</name>
    <name type="common">Eastern oyster</name>
    <dbReference type="NCBI Taxonomy" id="6565"/>
    <lineage>
        <taxon>Eukaryota</taxon>
        <taxon>Metazoa</taxon>
        <taxon>Spiralia</taxon>
        <taxon>Lophotrochozoa</taxon>
        <taxon>Mollusca</taxon>
        <taxon>Bivalvia</taxon>
        <taxon>Autobranchia</taxon>
        <taxon>Pteriomorphia</taxon>
        <taxon>Ostreida</taxon>
        <taxon>Ostreoidea</taxon>
        <taxon>Ostreidae</taxon>
        <taxon>Crassostrea</taxon>
    </lineage>
</organism>
<accession>A0A8B8CKX5</accession>
<feature type="compositionally biased region" description="Basic residues" evidence="1">
    <location>
        <begin position="9"/>
        <end position="24"/>
    </location>
</feature>
<dbReference type="AlphaFoldDB" id="A0A8B8CKX5"/>
<sequence>MDSSLHRREMSKRRKPSKARHRHAQYYETDQESVSLVLDRKRRRTIPVTPGLSGRDSSEWVLEPSLTLDEDENLHMKQIDEKIRNSKGDKSAIIYRKMSDPARNFHSTDSESEDGFGATIELKNTILKTANSRSLRSRKNRSGVCLEKKEQEEIEHFIDELNPSWKRKKTNDVYCEDSQDSLSDYSVSRAPPADTHDGLEAVNNIPDDEGRNTTHVSASSNSSLPHDKLKNLIEDKKTKEEQNDQAFCIDCHYFVFVWCFSSIHNTVL</sequence>
<evidence type="ECO:0000313" key="3">
    <source>
        <dbReference type="RefSeq" id="XP_022315839.1"/>
    </source>
</evidence>
<name>A0A8B8CKX5_CRAVI</name>
<gene>
    <name evidence="3" type="primary">LOC111119703</name>
</gene>
<dbReference type="RefSeq" id="XP_022315839.1">
    <property type="nucleotide sequence ID" value="XM_022460131.1"/>
</dbReference>
<feature type="region of interest" description="Disordered" evidence="1">
    <location>
        <begin position="182"/>
        <end position="228"/>
    </location>
</feature>
<dbReference type="Proteomes" id="UP000694844">
    <property type="component" value="Chromosome 2"/>
</dbReference>
<evidence type="ECO:0000256" key="1">
    <source>
        <dbReference type="SAM" id="MobiDB-lite"/>
    </source>
</evidence>
<evidence type="ECO:0000313" key="2">
    <source>
        <dbReference type="Proteomes" id="UP000694844"/>
    </source>
</evidence>
<reference evidence="3" key="1">
    <citation type="submission" date="2025-08" db="UniProtKB">
        <authorList>
            <consortium name="RefSeq"/>
        </authorList>
    </citation>
    <scope>IDENTIFICATION</scope>
    <source>
        <tissue evidence="3">Whole sample</tissue>
    </source>
</reference>
<dbReference type="GeneID" id="111119703"/>
<dbReference type="KEGG" id="cvn:111119703"/>
<proteinExistence type="predicted"/>
<protein>
    <submittedName>
        <fullName evidence="3">Uncharacterized protein LOC111119703</fullName>
    </submittedName>
</protein>
<keyword evidence="2" id="KW-1185">Reference proteome</keyword>
<feature type="region of interest" description="Disordered" evidence="1">
    <location>
        <begin position="1"/>
        <end position="28"/>
    </location>
</feature>